<evidence type="ECO:0000313" key="1">
    <source>
        <dbReference type="EMBL" id="CAI2195197.1"/>
    </source>
</evidence>
<organism evidence="1 2">
    <name type="scientific">Funneliformis geosporum</name>
    <dbReference type="NCBI Taxonomy" id="1117311"/>
    <lineage>
        <taxon>Eukaryota</taxon>
        <taxon>Fungi</taxon>
        <taxon>Fungi incertae sedis</taxon>
        <taxon>Mucoromycota</taxon>
        <taxon>Glomeromycotina</taxon>
        <taxon>Glomeromycetes</taxon>
        <taxon>Glomerales</taxon>
        <taxon>Glomeraceae</taxon>
        <taxon>Funneliformis</taxon>
    </lineage>
</organism>
<dbReference type="Proteomes" id="UP001153678">
    <property type="component" value="Unassembled WGS sequence"/>
</dbReference>
<proteinExistence type="predicted"/>
<feature type="non-terminal residue" evidence="1">
    <location>
        <position position="1"/>
    </location>
</feature>
<dbReference type="AlphaFoldDB" id="A0A9W4X1H8"/>
<name>A0A9W4X1H8_9GLOM</name>
<sequence>LAIQLNDLRKSEKAKEKEGVYSELSQIMPVLETIREILISQYFKQKEIKSSVDLKNGALLAEVIRRINSGDIEDNELGELKHVINENE</sequence>
<accession>A0A9W4X1H8</accession>
<protein>
    <submittedName>
        <fullName evidence="1">13276_t:CDS:1</fullName>
    </submittedName>
</protein>
<keyword evidence="2" id="KW-1185">Reference proteome</keyword>
<gene>
    <name evidence="1" type="ORF">FWILDA_LOCUS16955</name>
</gene>
<evidence type="ECO:0000313" key="2">
    <source>
        <dbReference type="Proteomes" id="UP001153678"/>
    </source>
</evidence>
<dbReference type="EMBL" id="CAMKVN010012075">
    <property type="protein sequence ID" value="CAI2195197.1"/>
    <property type="molecule type" value="Genomic_DNA"/>
</dbReference>
<reference evidence="1" key="1">
    <citation type="submission" date="2022-08" db="EMBL/GenBank/DDBJ databases">
        <authorList>
            <person name="Kallberg Y."/>
            <person name="Tangrot J."/>
            <person name="Rosling A."/>
        </authorList>
    </citation>
    <scope>NUCLEOTIDE SEQUENCE</scope>
    <source>
        <strain evidence="1">Wild A</strain>
    </source>
</reference>
<comment type="caution">
    <text evidence="1">The sequence shown here is derived from an EMBL/GenBank/DDBJ whole genome shotgun (WGS) entry which is preliminary data.</text>
</comment>